<gene>
    <name evidence="7" type="ORF">UFOPK2044_00650</name>
    <name evidence="8" type="ORF">UFOPK2165_00434</name>
</gene>
<evidence type="ECO:0000313" key="7">
    <source>
        <dbReference type="EMBL" id="CAB4635684.1"/>
    </source>
</evidence>
<dbReference type="GO" id="GO:0022857">
    <property type="term" value="F:transmembrane transporter activity"/>
    <property type="evidence" value="ECO:0007669"/>
    <property type="project" value="TreeGrafter"/>
</dbReference>
<dbReference type="EMBL" id="CAEZVO010000084">
    <property type="protein sequence ID" value="CAB4635684.1"/>
    <property type="molecule type" value="Genomic_DNA"/>
</dbReference>
<sequence>MASKRAKLSGSTLTRAAKIGLRISDPAQFQLLSKIDVVVLGKAGVLTDSKRKLVRVRLAYGSDLASEEELLGLAAAVASESDHSVSRAITFEAIAKRIKFEAAADVREIPGAGAVGVVNGDSIYVGGPGLLNSRNIPIYVDDLVRADAANQLGNTVCYIARNSELIGLIEVSDALIPEAAAAVEKLRSLKIRTVMLTGDVTGVAEYVAAELGIKEFYAEIIPARKAEAIRALKADGSKVLVVGRLPEDGLALAEGQAGLALDSAEEAKSNTAGMQLDDSNIVNIVKAISLSRLQKSLKLTSVLSIISISLLALGGVLVLLGVF</sequence>
<evidence type="ECO:0000313" key="8">
    <source>
        <dbReference type="EMBL" id="CAB4642419.1"/>
    </source>
</evidence>
<dbReference type="AlphaFoldDB" id="A0A6J6JGS6"/>
<dbReference type="GO" id="GO:0016020">
    <property type="term" value="C:membrane"/>
    <property type="evidence" value="ECO:0007669"/>
    <property type="project" value="UniProtKB-SubCell"/>
</dbReference>
<keyword evidence="5 6" id="KW-0472">Membrane</keyword>
<evidence type="ECO:0000256" key="4">
    <source>
        <dbReference type="ARBA" id="ARBA00022989"/>
    </source>
</evidence>
<feature type="transmembrane region" description="Helical" evidence="6">
    <location>
        <begin position="299"/>
        <end position="322"/>
    </location>
</feature>
<dbReference type="InterPro" id="IPR051014">
    <property type="entry name" value="Cation_Transport_ATPase_IB"/>
</dbReference>
<accession>A0A6J6JGS6</accession>
<dbReference type="Pfam" id="PF00702">
    <property type="entry name" value="Hydrolase"/>
    <property type="match status" value="1"/>
</dbReference>
<proteinExistence type="inferred from homology"/>
<reference evidence="7" key="1">
    <citation type="submission" date="2020-05" db="EMBL/GenBank/DDBJ databases">
        <authorList>
            <person name="Chiriac C."/>
            <person name="Salcher M."/>
            <person name="Ghai R."/>
            <person name="Kavagutti S V."/>
        </authorList>
    </citation>
    <scope>NUCLEOTIDE SEQUENCE</scope>
</reference>
<evidence type="ECO:0000256" key="2">
    <source>
        <dbReference type="ARBA" id="ARBA00006024"/>
    </source>
</evidence>
<dbReference type="SUPFAM" id="SSF56784">
    <property type="entry name" value="HAD-like"/>
    <property type="match status" value="1"/>
</dbReference>
<dbReference type="InterPro" id="IPR036412">
    <property type="entry name" value="HAD-like_sf"/>
</dbReference>
<dbReference type="Gene3D" id="3.40.1110.10">
    <property type="entry name" value="Calcium-transporting ATPase, cytoplasmic domain N"/>
    <property type="match status" value="1"/>
</dbReference>
<dbReference type="Gene3D" id="3.40.50.1000">
    <property type="entry name" value="HAD superfamily/HAD-like"/>
    <property type="match status" value="1"/>
</dbReference>
<organism evidence="7">
    <name type="scientific">freshwater metagenome</name>
    <dbReference type="NCBI Taxonomy" id="449393"/>
    <lineage>
        <taxon>unclassified sequences</taxon>
        <taxon>metagenomes</taxon>
        <taxon>ecological metagenomes</taxon>
    </lineage>
</organism>
<dbReference type="InterPro" id="IPR023299">
    <property type="entry name" value="ATPase_P-typ_cyto_dom_N"/>
</dbReference>
<dbReference type="PANTHER" id="PTHR48085">
    <property type="entry name" value="CADMIUM/ZINC-TRANSPORTING ATPASE HMA2-RELATED"/>
    <property type="match status" value="1"/>
</dbReference>
<comment type="similarity">
    <text evidence="2">Belongs to the cation transport ATPase (P-type) (TC 3.A.3) family. Type IB subfamily.</text>
</comment>
<name>A0A6J6JGS6_9ZZZZ</name>
<dbReference type="PANTHER" id="PTHR48085:SF5">
    <property type="entry name" value="CADMIUM_ZINC-TRANSPORTING ATPASE HMA4-RELATED"/>
    <property type="match status" value="1"/>
</dbReference>
<evidence type="ECO:0000256" key="5">
    <source>
        <dbReference type="ARBA" id="ARBA00023136"/>
    </source>
</evidence>
<dbReference type="GO" id="GO:0005524">
    <property type="term" value="F:ATP binding"/>
    <property type="evidence" value="ECO:0007669"/>
    <property type="project" value="InterPro"/>
</dbReference>
<dbReference type="NCBIfam" id="TIGR01494">
    <property type="entry name" value="ATPase_P-type"/>
    <property type="match status" value="1"/>
</dbReference>
<dbReference type="InterPro" id="IPR001757">
    <property type="entry name" value="P_typ_ATPase"/>
</dbReference>
<keyword evidence="4 6" id="KW-1133">Transmembrane helix</keyword>
<evidence type="ECO:0000256" key="1">
    <source>
        <dbReference type="ARBA" id="ARBA00004370"/>
    </source>
</evidence>
<dbReference type="GO" id="GO:0016887">
    <property type="term" value="F:ATP hydrolysis activity"/>
    <property type="evidence" value="ECO:0007669"/>
    <property type="project" value="InterPro"/>
</dbReference>
<evidence type="ECO:0000256" key="3">
    <source>
        <dbReference type="ARBA" id="ARBA00022692"/>
    </source>
</evidence>
<dbReference type="EMBL" id="CAEZWA010000059">
    <property type="protein sequence ID" value="CAB4642419.1"/>
    <property type="molecule type" value="Genomic_DNA"/>
</dbReference>
<evidence type="ECO:0000256" key="6">
    <source>
        <dbReference type="SAM" id="Phobius"/>
    </source>
</evidence>
<protein>
    <submittedName>
        <fullName evidence="7">Unannotated protein</fullName>
    </submittedName>
</protein>
<dbReference type="InterPro" id="IPR023214">
    <property type="entry name" value="HAD_sf"/>
</dbReference>
<comment type="subcellular location">
    <subcellularLocation>
        <location evidence="1">Membrane</location>
    </subcellularLocation>
</comment>
<keyword evidence="3 6" id="KW-0812">Transmembrane</keyword>